<dbReference type="EMBL" id="QUSM01000003">
    <property type="protein sequence ID" value="RGD74124.1"/>
    <property type="molecule type" value="Genomic_DNA"/>
</dbReference>
<organism evidence="8 9">
    <name type="scientific">Anaerofustis stercorihominis</name>
    <dbReference type="NCBI Taxonomy" id="214853"/>
    <lineage>
        <taxon>Bacteria</taxon>
        <taxon>Bacillati</taxon>
        <taxon>Bacillota</taxon>
        <taxon>Clostridia</taxon>
        <taxon>Eubacteriales</taxon>
        <taxon>Eubacteriaceae</taxon>
        <taxon>Anaerofustis</taxon>
    </lineage>
</organism>
<evidence type="ECO:0000313" key="8">
    <source>
        <dbReference type="EMBL" id="RGD74124.1"/>
    </source>
</evidence>
<comment type="subcellular location">
    <subcellularLocation>
        <location evidence="1 6">Cell membrane</location>
        <topology evidence="1 6">Multi-pass membrane protein</topology>
    </subcellularLocation>
</comment>
<comment type="similarity">
    <text evidence="6">Belongs to the TVP38/TMEM64 family.</text>
</comment>
<dbReference type="AlphaFoldDB" id="A0A3E3DXX8"/>
<sequence>MKNKKKTIIIASVIALITLIGLGVILSLDLEKIIKWISNLPHGLKELLMISLITIQIFIAFIPGEPLELAAGYMFGSLWGTAVCMVGSFIGTIIVYYLVKIFGNKIITMMFKEEKVEEVKKTFEKKKGLYWVFVLFLIPGTPKDVMTYLVSLTNVRLYKWLAITTIGRIPSIVTSTFITGSIKNQQYILAGIIGIITVIIVTAGFFYYKKLNSSSNC</sequence>
<evidence type="ECO:0000313" key="9">
    <source>
        <dbReference type="Proteomes" id="UP000261212"/>
    </source>
</evidence>
<dbReference type="GO" id="GO:0005886">
    <property type="term" value="C:plasma membrane"/>
    <property type="evidence" value="ECO:0007669"/>
    <property type="project" value="UniProtKB-SubCell"/>
</dbReference>
<keyword evidence="5 6" id="KW-0472">Membrane</keyword>
<dbReference type="PANTHER" id="PTHR12677">
    <property type="entry name" value="GOLGI APPARATUS MEMBRANE PROTEIN TVP38-RELATED"/>
    <property type="match status" value="1"/>
</dbReference>
<evidence type="ECO:0000256" key="1">
    <source>
        <dbReference type="ARBA" id="ARBA00004651"/>
    </source>
</evidence>
<accession>A0A3E3DXX8</accession>
<gene>
    <name evidence="8" type="ORF">DW687_04980</name>
</gene>
<proteinExistence type="inferred from homology"/>
<dbReference type="InterPro" id="IPR015414">
    <property type="entry name" value="TMEM64"/>
</dbReference>
<dbReference type="GeneID" id="97999853"/>
<feature type="transmembrane region" description="Helical" evidence="6">
    <location>
        <begin position="157"/>
        <end position="180"/>
    </location>
</feature>
<feature type="transmembrane region" description="Helical" evidence="6">
    <location>
        <begin position="6"/>
        <end position="26"/>
    </location>
</feature>
<name>A0A3E3DXX8_9FIRM</name>
<evidence type="ECO:0000256" key="3">
    <source>
        <dbReference type="ARBA" id="ARBA00022692"/>
    </source>
</evidence>
<dbReference type="InterPro" id="IPR032816">
    <property type="entry name" value="VTT_dom"/>
</dbReference>
<comment type="caution">
    <text evidence="8">The sequence shown here is derived from an EMBL/GenBank/DDBJ whole genome shotgun (WGS) entry which is preliminary data.</text>
</comment>
<keyword evidence="2 6" id="KW-1003">Cell membrane</keyword>
<protein>
    <recommendedName>
        <fullName evidence="6">TVP38/TMEM64 family membrane protein</fullName>
    </recommendedName>
</protein>
<feature type="transmembrane region" description="Helical" evidence="6">
    <location>
        <begin position="187"/>
        <end position="208"/>
    </location>
</feature>
<dbReference type="Proteomes" id="UP000261212">
    <property type="component" value="Unassembled WGS sequence"/>
</dbReference>
<feature type="domain" description="VTT" evidence="7">
    <location>
        <begin position="62"/>
        <end position="178"/>
    </location>
</feature>
<keyword evidence="3 6" id="KW-0812">Transmembrane</keyword>
<dbReference type="PANTHER" id="PTHR12677:SF59">
    <property type="entry name" value="GOLGI APPARATUS MEMBRANE PROTEIN TVP38-RELATED"/>
    <property type="match status" value="1"/>
</dbReference>
<reference evidence="8 9" key="1">
    <citation type="submission" date="2018-08" db="EMBL/GenBank/DDBJ databases">
        <title>A genome reference for cultivated species of the human gut microbiota.</title>
        <authorList>
            <person name="Zou Y."/>
            <person name="Xue W."/>
            <person name="Luo G."/>
        </authorList>
    </citation>
    <scope>NUCLEOTIDE SEQUENCE [LARGE SCALE GENOMIC DNA]</scope>
    <source>
        <strain evidence="8 9">AM25-6</strain>
    </source>
</reference>
<evidence type="ECO:0000256" key="2">
    <source>
        <dbReference type="ARBA" id="ARBA00022475"/>
    </source>
</evidence>
<evidence type="ECO:0000256" key="5">
    <source>
        <dbReference type="ARBA" id="ARBA00023136"/>
    </source>
</evidence>
<dbReference type="Pfam" id="PF09335">
    <property type="entry name" value="VTT_dom"/>
    <property type="match status" value="1"/>
</dbReference>
<feature type="transmembrane region" description="Helical" evidence="6">
    <location>
        <begin position="76"/>
        <end position="99"/>
    </location>
</feature>
<feature type="transmembrane region" description="Helical" evidence="6">
    <location>
        <begin position="129"/>
        <end position="151"/>
    </location>
</feature>
<evidence type="ECO:0000256" key="6">
    <source>
        <dbReference type="RuleBase" id="RU366058"/>
    </source>
</evidence>
<keyword evidence="4 6" id="KW-1133">Transmembrane helix</keyword>
<evidence type="ECO:0000259" key="7">
    <source>
        <dbReference type="Pfam" id="PF09335"/>
    </source>
</evidence>
<evidence type="ECO:0000256" key="4">
    <source>
        <dbReference type="ARBA" id="ARBA00022989"/>
    </source>
</evidence>
<dbReference type="RefSeq" id="WP_007049440.1">
    <property type="nucleotide sequence ID" value="NZ_CABKNJ010000005.1"/>
</dbReference>